<dbReference type="GO" id="GO:0008270">
    <property type="term" value="F:zinc ion binding"/>
    <property type="evidence" value="ECO:0007669"/>
    <property type="project" value="InterPro"/>
</dbReference>
<evidence type="ECO:0000256" key="4">
    <source>
        <dbReference type="ARBA" id="ARBA00022490"/>
    </source>
</evidence>
<evidence type="ECO:0000259" key="15">
    <source>
        <dbReference type="SMART" id="SM01263"/>
    </source>
</evidence>
<comment type="similarity">
    <text evidence="3 14">Belongs to the peptidase M1 family.</text>
</comment>
<comment type="cofactor">
    <cofactor evidence="13 14">
        <name>Zn(2+)</name>
        <dbReference type="ChEBI" id="CHEBI:29105"/>
    </cofactor>
    <text evidence="13 14">Binds 1 zinc ion per subunit.</text>
</comment>
<keyword evidence="6 13" id="KW-0479">Metal-binding</keyword>
<dbReference type="EC" id="3.3.2.10" evidence="14"/>
<evidence type="ECO:0000256" key="14">
    <source>
        <dbReference type="RuleBase" id="RU361141"/>
    </source>
</evidence>
<evidence type="ECO:0000256" key="11">
    <source>
        <dbReference type="PIRSR" id="PIRSR612777-1"/>
    </source>
</evidence>
<feature type="binding site" evidence="13">
    <location>
        <position position="356"/>
    </location>
    <ligand>
        <name>Zn(2+)</name>
        <dbReference type="ChEBI" id="CHEBI:29105"/>
        <note>catalytic</note>
    </ligand>
</feature>
<dbReference type="GO" id="GO:0004301">
    <property type="term" value="F:epoxide hydrolase activity"/>
    <property type="evidence" value="ECO:0007669"/>
    <property type="project" value="UniProtKB-EC"/>
</dbReference>
<dbReference type="Gene3D" id="1.10.390.10">
    <property type="entry name" value="Neutral Protease Domain 2"/>
    <property type="match status" value="1"/>
</dbReference>
<dbReference type="FunFam" id="1.25.40.320:FF:000001">
    <property type="entry name" value="Leukotriene A(4) hydrolase"/>
    <property type="match status" value="1"/>
</dbReference>
<dbReference type="GO" id="GO:0005634">
    <property type="term" value="C:nucleus"/>
    <property type="evidence" value="ECO:0007669"/>
    <property type="project" value="UniProtKB-SubCell"/>
</dbReference>
<evidence type="ECO:0000256" key="6">
    <source>
        <dbReference type="ARBA" id="ARBA00022723"/>
    </source>
</evidence>
<feature type="domain" description="Peptidase M1 leukotriene A4 hydrolase/aminopeptidase C-terminal" evidence="15">
    <location>
        <begin position="502"/>
        <end position="641"/>
    </location>
</feature>
<keyword evidence="8 13" id="KW-0862">Zinc</keyword>
<dbReference type="PANTHER" id="PTHR45726:SF3">
    <property type="entry name" value="LEUKOTRIENE A-4 HYDROLASE"/>
    <property type="match status" value="1"/>
</dbReference>
<dbReference type="InterPro" id="IPR027268">
    <property type="entry name" value="Peptidase_M4/M1_CTD_sf"/>
</dbReference>
<dbReference type="InterPro" id="IPR038502">
    <property type="entry name" value="M1_LTA-4_hydro/amino_C_sf"/>
</dbReference>
<reference evidence="16 17" key="1">
    <citation type="submission" date="2018-05" db="EMBL/GenBank/DDBJ databases">
        <title>Genome sequencing and assembly of the regulated plant pathogen Lachnellula willkommii and related sister species for the development of diagnostic species identification markers.</title>
        <authorList>
            <person name="Giroux E."/>
            <person name="Bilodeau G."/>
        </authorList>
    </citation>
    <scope>NUCLEOTIDE SEQUENCE [LARGE SCALE GENOMIC DNA]</scope>
    <source>
        <strain evidence="16 17">CBS 160.35</strain>
    </source>
</reference>
<dbReference type="Pfam" id="PF09127">
    <property type="entry name" value="Leuk-A4-hydro_C"/>
    <property type="match status" value="1"/>
</dbReference>
<feature type="active site" description="Proton acceptor" evidence="11">
    <location>
        <position position="334"/>
    </location>
</feature>
<dbReference type="PANTHER" id="PTHR45726">
    <property type="entry name" value="LEUKOTRIENE A-4 HYDROLASE"/>
    <property type="match status" value="1"/>
</dbReference>
<keyword evidence="5 14" id="KW-0645">Protease</keyword>
<comment type="catalytic activity">
    <reaction evidence="14">
        <text>an epoxide + H2O = an ethanediol</text>
        <dbReference type="Rhea" id="RHEA:19037"/>
        <dbReference type="ChEBI" id="CHEBI:15377"/>
        <dbReference type="ChEBI" id="CHEBI:32955"/>
        <dbReference type="ChEBI" id="CHEBI:140594"/>
        <dbReference type="EC" id="3.3.2.10"/>
    </reaction>
</comment>
<evidence type="ECO:0000256" key="12">
    <source>
        <dbReference type="PIRSR" id="PIRSR612777-2"/>
    </source>
</evidence>
<dbReference type="InterPro" id="IPR042097">
    <property type="entry name" value="Aminopeptidase_N-like_N_sf"/>
</dbReference>
<dbReference type="InterPro" id="IPR049980">
    <property type="entry name" value="LTA4H_cat"/>
</dbReference>
<dbReference type="Gene3D" id="1.25.40.320">
    <property type="entry name" value="Peptidase M1, leukotriene A4 hydrolase/aminopeptidase C-terminal domain"/>
    <property type="match status" value="1"/>
</dbReference>
<organism evidence="16 17">
    <name type="scientific">Lachnellula occidentalis</name>
    <dbReference type="NCBI Taxonomy" id="215460"/>
    <lineage>
        <taxon>Eukaryota</taxon>
        <taxon>Fungi</taxon>
        <taxon>Dikarya</taxon>
        <taxon>Ascomycota</taxon>
        <taxon>Pezizomycotina</taxon>
        <taxon>Leotiomycetes</taxon>
        <taxon>Helotiales</taxon>
        <taxon>Lachnaceae</taxon>
        <taxon>Lachnellula</taxon>
    </lineage>
</organism>
<sequence>MTVLLSFASAIVSTARRIPSQLRFRSFFARTIASVNMPRDPNTLSNYNDWKTKHTIADLAIDFKKQQLTGTVTLQLESITDKESQEIIIDTSFLDVQKVSLNGGKSKWEVKDRSEPYGSPLSVEVPGGAAKGSIVSLDISLATTEKCTALQWFAPAQTSNKKFPYMFSQCQAIHSRSIFPCQDTPDVKSTYDFNIRSPLTVLASGLPTGVAKFEHGKNGESGTLLYSFHQEIPMPSYLFALASGDIATASIGPRSVVSTGPEELLAAKWEFEDDTEKFIQVAEKLIFPYAWTQYNILVLPPSFPYGGMENPTWTYATPTVVSGDRENIDVIAHELSHSWSGNLVSNASWEHFWLNEGWTTYLERRIQAAVHGESHRDFSAIIGWKALEDSVKMYGEDHEFTKLVLDLKGKDPDDAFSSIPYEKGFHFLYYLEKLIGQSSWDPFIPHYFKTWLKRSLDSYDFKATLLDFFASDKEASKALESVDWDTWFYKPGMPPKPKFDTSMVDTCYALADKWESKDYTPSKSDIEGLSANQIVVFLEKVQLFKTPLTPAQSKTMGETYSLTNSRNVELSSRYLGIGLTAKDESVYKPATELLGQVGRMKFVRPLYRKLEKVDRKLALETFEKNKDFYHPICRGLVEKDLGL</sequence>
<evidence type="ECO:0000256" key="9">
    <source>
        <dbReference type="ARBA" id="ARBA00023049"/>
    </source>
</evidence>
<evidence type="ECO:0000256" key="8">
    <source>
        <dbReference type="ARBA" id="ARBA00022833"/>
    </source>
</evidence>
<dbReference type="InterPro" id="IPR015211">
    <property type="entry name" value="Peptidase_M1_C"/>
</dbReference>
<keyword evidence="17" id="KW-1185">Reference proteome</keyword>
<feature type="binding site" evidence="12">
    <location>
        <begin position="169"/>
        <end position="171"/>
    </location>
    <ligand>
        <name>a peptide</name>
        <dbReference type="ChEBI" id="CHEBI:60466"/>
    </ligand>
</feature>
<dbReference type="PRINTS" id="PR00756">
    <property type="entry name" value="ALADIPTASE"/>
</dbReference>
<evidence type="ECO:0000256" key="1">
    <source>
        <dbReference type="ARBA" id="ARBA00004123"/>
    </source>
</evidence>
<dbReference type="SUPFAM" id="SSF55486">
    <property type="entry name" value="Metalloproteases ('zincins'), catalytic domain"/>
    <property type="match status" value="1"/>
</dbReference>
<dbReference type="InterPro" id="IPR045357">
    <property type="entry name" value="Aminopeptidase_N-like_N"/>
</dbReference>
<keyword evidence="4 14" id="KW-0963">Cytoplasm</keyword>
<dbReference type="InterPro" id="IPR001930">
    <property type="entry name" value="Peptidase_M1"/>
</dbReference>
<dbReference type="Pfam" id="PF17900">
    <property type="entry name" value="Peptidase_M1_N"/>
    <property type="match status" value="1"/>
</dbReference>
<evidence type="ECO:0000256" key="13">
    <source>
        <dbReference type="PIRSR" id="PIRSR612777-3"/>
    </source>
</evidence>
<evidence type="ECO:0000313" key="17">
    <source>
        <dbReference type="Proteomes" id="UP000443090"/>
    </source>
</evidence>
<protein>
    <recommendedName>
        <fullName evidence="14">Leukotriene A(4) hydrolase</fullName>
        <shortName evidence="14">LTA-4 hydrolase</shortName>
        <ecNumber evidence="14">3.3.2.10</ecNumber>
        <ecNumber evidence="14">3.4.11.-</ecNumber>
    </recommendedName>
</protein>
<dbReference type="FunFam" id="1.10.390.10:FF:000009">
    <property type="entry name" value="Leukotriene A(4) hydrolase"/>
    <property type="match status" value="1"/>
</dbReference>
<dbReference type="SUPFAM" id="SSF48371">
    <property type="entry name" value="ARM repeat"/>
    <property type="match status" value="1"/>
</dbReference>
<dbReference type="SUPFAM" id="SSF63737">
    <property type="entry name" value="Leukotriene A4 hydrolase N-terminal domain"/>
    <property type="match status" value="1"/>
</dbReference>
<dbReference type="InterPro" id="IPR034015">
    <property type="entry name" value="M1_LTA4H"/>
</dbReference>
<dbReference type="GO" id="GO:0006508">
    <property type="term" value="P:proteolysis"/>
    <property type="evidence" value="ECO:0007669"/>
    <property type="project" value="UniProtKB-KW"/>
</dbReference>
<dbReference type="InterPro" id="IPR014782">
    <property type="entry name" value="Peptidase_M1_dom"/>
</dbReference>
<dbReference type="Gene3D" id="2.60.40.1730">
    <property type="entry name" value="tricorn interacting facor f3 domain"/>
    <property type="match status" value="1"/>
</dbReference>
<accession>A0A8H8S511</accession>
<evidence type="ECO:0000313" key="16">
    <source>
        <dbReference type="EMBL" id="TVY46723.1"/>
    </source>
</evidence>
<feature type="active site" description="Proton donor" evidence="11">
    <location>
        <position position="421"/>
    </location>
</feature>
<dbReference type="GO" id="GO:0008237">
    <property type="term" value="F:metallopeptidase activity"/>
    <property type="evidence" value="ECO:0007669"/>
    <property type="project" value="UniProtKB-KW"/>
</dbReference>
<feature type="binding site" evidence="13">
    <location>
        <position position="333"/>
    </location>
    <ligand>
        <name>Zn(2+)</name>
        <dbReference type="ChEBI" id="CHEBI:29105"/>
        <note>catalytic</note>
    </ligand>
</feature>
<comment type="subcellular location">
    <subcellularLocation>
        <location evidence="2 14">Cytoplasm</location>
    </subcellularLocation>
    <subcellularLocation>
        <location evidence="1">Nucleus</location>
    </subcellularLocation>
</comment>
<comment type="caution">
    <text evidence="16">The sequence shown here is derived from an EMBL/GenBank/DDBJ whole genome shotgun (WGS) entry which is preliminary data.</text>
</comment>
<dbReference type="CDD" id="cd09599">
    <property type="entry name" value="M1_LTA4H"/>
    <property type="match status" value="1"/>
</dbReference>
<dbReference type="EC" id="3.4.11.-" evidence="14"/>
<dbReference type="FunFam" id="2.60.40.1730:FF:000004">
    <property type="entry name" value="Leukotriene A(4) hydrolase"/>
    <property type="match status" value="1"/>
</dbReference>
<dbReference type="AlphaFoldDB" id="A0A8H8S511"/>
<dbReference type="NCBIfam" id="TIGR02411">
    <property type="entry name" value="leuko_A4_hydro"/>
    <property type="match status" value="1"/>
</dbReference>
<dbReference type="GO" id="GO:0005829">
    <property type="term" value="C:cytosol"/>
    <property type="evidence" value="ECO:0007669"/>
    <property type="project" value="TreeGrafter"/>
</dbReference>
<evidence type="ECO:0000256" key="10">
    <source>
        <dbReference type="ARBA" id="ARBA00023242"/>
    </source>
</evidence>
<feature type="binding site" evidence="12">
    <location>
        <begin position="599"/>
        <end position="601"/>
    </location>
    <ligand>
        <name>a peptide</name>
        <dbReference type="ChEBI" id="CHEBI:60466"/>
    </ligand>
</feature>
<evidence type="ECO:0000256" key="5">
    <source>
        <dbReference type="ARBA" id="ARBA00022670"/>
    </source>
</evidence>
<dbReference type="Gene3D" id="3.30.2010.30">
    <property type="match status" value="1"/>
</dbReference>
<dbReference type="InterPro" id="IPR012777">
    <property type="entry name" value="LTA4H"/>
</dbReference>
<evidence type="ECO:0000256" key="2">
    <source>
        <dbReference type="ARBA" id="ARBA00004496"/>
    </source>
</evidence>
<keyword evidence="9 14" id="KW-0482">Metalloprotease</keyword>
<dbReference type="Proteomes" id="UP000443090">
    <property type="component" value="Unassembled WGS sequence"/>
</dbReference>
<dbReference type="FunFam" id="3.30.2010.30:FF:000001">
    <property type="entry name" value="Leukotriene A(4) hydrolase"/>
    <property type="match status" value="1"/>
</dbReference>
<proteinExistence type="inferred from homology"/>
<dbReference type="InterPro" id="IPR016024">
    <property type="entry name" value="ARM-type_fold"/>
</dbReference>
<name>A0A8H8S511_9HELO</name>
<dbReference type="GO" id="GO:0004177">
    <property type="term" value="F:aminopeptidase activity"/>
    <property type="evidence" value="ECO:0007669"/>
    <property type="project" value="TreeGrafter"/>
</dbReference>
<evidence type="ECO:0000256" key="3">
    <source>
        <dbReference type="ARBA" id="ARBA00010136"/>
    </source>
</evidence>
<feature type="binding site" evidence="12">
    <location>
        <begin position="304"/>
        <end position="309"/>
    </location>
    <ligand>
        <name>a peptide</name>
        <dbReference type="ChEBI" id="CHEBI:60466"/>
    </ligand>
</feature>
<dbReference type="OrthoDB" id="79562at2759"/>
<dbReference type="EMBL" id="QGMI01000131">
    <property type="protein sequence ID" value="TVY46723.1"/>
    <property type="molecule type" value="Genomic_DNA"/>
</dbReference>
<dbReference type="SMART" id="SM01263">
    <property type="entry name" value="Leuk-A4-hydro_C"/>
    <property type="match status" value="1"/>
</dbReference>
<keyword evidence="10" id="KW-0539">Nucleus</keyword>
<evidence type="ECO:0000256" key="7">
    <source>
        <dbReference type="ARBA" id="ARBA00022801"/>
    </source>
</evidence>
<dbReference type="Pfam" id="PF01433">
    <property type="entry name" value="Peptidase_M1"/>
    <property type="match status" value="1"/>
</dbReference>
<feature type="binding site" evidence="13">
    <location>
        <position position="337"/>
    </location>
    <ligand>
        <name>Zn(2+)</name>
        <dbReference type="ChEBI" id="CHEBI:29105"/>
        <note>catalytic</note>
    </ligand>
</feature>
<gene>
    <name evidence="16" type="ORF">LOCC1_G002851</name>
</gene>
<keyword evidence="7 14" id="KW-0378">Hydrolase</keyword>